<evidence type="ECO:0000313" key="2">
    <source>
        <dbReference type="Proteomes" id="UP000219068"/>
    </source>
</evidence>
<evidence type="ECO:0000313" key="1">
    <source>
        <dbReference type="EMBL" id="SOC30923.1"/>
    </source>
</evidence>
<sequence length="184" mass="20095">MHTYFVQRFGLPHACWEDARKFSLTLFLGQIKRTASKCILFPGAPGSIPIWVIQETLPHACGASSVTCASQKSARTHGADFCFGKFHSLIDVLPVCTKLLTAQDNGTLWEGFISCGTLASKRLEYILRASGQFALKCAFEYNPEVQDFQNVAASLHGVMSLSNRESRSLAATKSAPRGSAFCNL</sequence>
<protein>
    <submittedName>
        <fullName evidence="1">Uncharacterized protein</fullName>
    </submittedName>
</protein>
<dbReference type="EMBL" id="OBMM01000011">
    <property type="protein sequence ID" value="SOC30923.1"/>
    <property type="molecule type" value="Genomic_DNA"/>
</dbReference>
<proteinExistence type="predicted"/>
<reference evidence="1 2" key="1">
    <citation type="submission" date="2017-08" db="EMBL/GenBank/DDBJ databases">
        <authorList>
            <person name="de Groot N.N."/>
        </authorList>
    </citation>
    <scope>NUCLEOTIDE SEQUENCE [LARGE SCALE GENOMIC DNA]</scope>
    <source>
        <strain evidence="1 2">USBA 78</strain>
    </source>
</reference>
<dbReference type="Proteomes" id="UP000219068">
    <property type="component" value="Unassembled WGS sequence"/>
</dbReference>
<gene>
    <name evidence="1" type="ORF">SAMN05428964_11115</name>
</gene>
<dbReference type="AlphaFoldDB" id="A0A285TXW5"/>
<name>A0A285TXW5_9PROT</name>
<accession>A0A285TXW5</accession>
<organism evidence="1 2">
    <name type="scientific">Thalassospira xiamenensis</name>
    <dbReference type="NCBI Taxonomy" id="220697"/>
    <lineage>
        <taxon>Bacteria</taxon>
        <taxon>Pseudomonadati</taxon>
        <taxon>Pseudomonadota</taxon>
        <taxon>Alphaproteobacteria</taxon>
        <taxon>Rhodospirillales</taxon>
        <taxon>Thalassospiraceae</taxon>
        <taxon>Thalassospira</taxon>
    </lineage>
</organism>